<dbReference type="SUPFAM" id="SSF56281">
    <property type="entry name" value="Metallo-hydrolase/oxidoreductase"/>
    <property type="match status" value="1"/>
</dbReference>
<dbReference type="AlphaFoldDB" id="A0A6H1P330"/>
<evidence type="ECO:0000313" key="2">
    <source>
        <dbReference type="EMBL" id="QIZ07969.1"/>
    </source>
</evidence>
<dbReference type="InterPro" id="IPR001279">
    <property type="entry name" value="Metallo-B-lactamas"/>
</dbReference>
<dbReference type="Proteomes" id="UP000501868">
    <property type="component" value="Chromosome"/>
</dbReference>
<feature type="domain" description="Metallo-beta-lactamase" evidence="1">
    <location>
        <begin position="17"/>
        <end position="228"/>
    </location>
</feature>
<dbReference type="Gene3D" id="3.60.15.10">
    <property type="entry name" value="Ribonuclease Z/Hydroxyacylglutathione hydrolase-like"/>
    <property type="match status" value="1"/>
</dbReference>
<sequence length="314" mass="35902">MFRIVPLELETHFAEGTVNAFLAIGDSVTLIDTGNPGKVSFQQLKSKLHTHGVTLKEIDQIVLTHIHIDHAGAIPYILEEIDVPIYVHEQARGSINVGVDEYQRVQAFFHQFLTNCGANPFNHIIERPFKEEKWRNITYLNEGDVIPLGGKEFEVVHVPGHSQSDILLWNQETGDTFSGDHLLKSFSVNAFIEPPNPGEVNRPRPLMQYRNSLEKVSRLPLEMIYPGHGEAFIDHLSLIKTRLLEQEKRCEQILAKLATGEKCIYEICRQMYPRLQGNTVFLGLSQIQGHLDLLEERQQVNYEQKDSIIIYRTI</sequence>
<reference evidence="2 3" key="2">
    <citation type="submission" date="2020-04" db="EMBL/GenBank/DDBJ databases">
        <authorList>
            <person name="Fomenkov A."/>
            <person name="Anton B.P."/>
            <person name="Roberts R.J."/>
        </authorList>
    </citation>
    <scope>NUCLEOTIDE SEQUENCE [LARGE SCALE GENOMIC DNA]</scope>
    <source>
        <strain evidence="2 3">S2</strain>
    </source>
</reference>
<name>A0A6H1P330_PRIMG</name>
<reference evidence="2 3" key="1">
    <citation type="submission" date="2020-04" db="EMBL/GenBank/DDBJ databases">
        <title>Genome-Wide Identification of 5-Methylcytosine Sites in Bacterial Genomes By High-Throughput Sequencing of MspJI Restriction Fragments.</title>
        <authorList>
            <person name="Wu V."/>
        </authorList>
    </citation>
    <scope>NUCLEOTIDE SEQUENCE [LARGE SCALE GENOMIC DNA]</scope>
    <source>
        <strain evidence="2 3">S2</strain>
    </source>
</reference>
<dbReference type="InterPro" id="IPR036866">
    <property type="entry name" value="RibonucZ/Hydroxyglut_hydro"/>
</dbReference>
<organism evidence="2 3">
    <name type="scientific">Priestia megaterium</name>
    <name type="common">Bacillus megaterium</name>
    <dbReference type="NCBI Taxonomy" id="1404"/>
    <lineage>
        <taxon>Bacteria</taxon>
        <taxon>Bacillati</taxon>
        <taxon>Bacillota</taxon>
        <taxon>Bacilli</taxon>
        <taxon>Bacillales</taxon>
        <taxon>Bacillaceae</taxon>
        <taxon>Priestia</taxon>
    </lineage>
</organism>
<dbReference type="GO" id="GO:0016787">
    <property type="term" value="F:hydrolase activity"/>
    <property type="evidence" value="ECO:0007669"/>
    <property type="project" value="UniProtKB-KW"/>
</dbReference>
<dbReference type="EMBL" id="CP051128">
    <property type="protein sequence ID" value="QIZ07969.1"/>
    <property type="molecule type" value="Genomic_DNA"/>
</dbReference>
<dbReference type="SMART" id="SM00849">
    <property type="entry name" value="Lactamase_B"/>
    <property type="match status" value="1"/>
</dbReference>
<gene>
    <name evidence="2" type="ORF">HFZ78_15550</name>
</gene>
<dbReference type="InterPro" id="IPR050662">
    <property type="entry name" value="Sec-metab_biosynth-thioest"/>
</dbReference>
<dbReference type="PANTHER" id="PTHR23131">
    <property type="entry name" value="ENDORIBONUCLEASE LACTB2"/>
    <property type="match status" value="1"/>
</dbReference>
<proteinExistence type="predicted"/>
<accession>A0A6H1P330</accession>
<protein>
    <submittedName>
        <fullName evidence="2">MBL fold metallo-hydrolase</fullName>
    </submittedName>
</protein>
<keyword evidence="2" id="KW-0378">Hydrolase</keyword>
<dbReference type="PANTHER" id="PTHR23131:SF4">
    <property type="entry name" value="METALLO-BETA-LACTAMASE SUPERFAMILY POTEIN"/>
    <property type="match status" value="1"/>
</dbReference>
<evidence type="ECO:0000313" key="3">
    <source>
        <dbReference type="Proteomes" id="UP000501868"/>
    </source>
</evidence>
<evidence type="ECO:0000259" key="1">
    <source>
        <dbReference type="SMART" id="SM00849"/>
    </source>
</evidence>
<dbReference type="Pfam" id="PF00753">
    <property type="entry name" value="Lactamase_B"/>
    <property type="match status" value="1"/>
</dbReference>